<proteinExistence type="predicted"/>
<sequence length="155" mass="14977">MFARISNAASKARTLGPVTGTGSPSRRTCNGPSTPKLSTLPHPPQTGRTGHPAARVAGIGQLGGTGRATGGESSEPNTGPATAPEVAAFASTGVVVPAGAVRTRSPSETGNRRIAIPSPLQSSRASGSVGNVPGSAHGGLPENAAAGVGETPAAA</sequence>
<feature type="region of interest" description="Disordered" evidence="1">
    <location>
        <begin position="1"/>
        <end position="86"/>
    </location>
</feature>
<feature type="region of interest" description="Disordered" evidence="1">
    <location>
        <begin position="100"/>
        <end position="155"/>
    </location>
</feature>
<gene>
    <name evidence="2" type="ORF">GCM10017567_84160</name>
</gene>
<reference evidence="3" key="1">
    <citation type="journal article" date="2019" name="Int. J. Syst. Evol. Microbiol.">
        <title>The Global Catalogue of Microorganisms (GCM) 10K type strain sequencing project: providing services to taxonomists for standard genome sequencing and annotation.</title>
        <authorList>
            <consortium name="The Broad Institute Genomics Platform"/>
            <consortium name="The Broad Institute Genome Sequencing Center for Infectious Disease"/>
            <person name="Wu L."/>
            <person name="Ma J."/>
        </authorList>
    </citation>
    <scope>NUCLEOTIDE SEQUENCE [LARGE SCALE GENOMIC DNA]</scope>
    <source>
        <strain evidence="3">CGMCC 4.7680</strain>
    </source>
</reference>
<keyword evidence="3" id="KW-1185">Reference proteome</keyword>
<evidence type="ECO:0000313" key="3">
    <source>
        <dbReference type="Proteomes" id="UP000649955"/>
    </source>
</evidence>
<comment type="caution">
    <text evidence="2">The sequence shown here is derived from an EMBL/GenBank/DDBJ whole genome shotgun (WGS) entry which is preliminary data.</text>
</comment>
<organism evidence="2 3">
    <name type="scientific">Amycolatopsis bullii</name>
    <dbReference type="NCBI Taxonomy" id="941987"/>
    <lineage>
        <taxon>Bacteria</taxon>
        <taxon>Bacillati</taxon>
        <taxon>Actinomycetota</taxon>
        <taxon>Actinomycetes</taxon>
        <taxon>Pseudonocardiales</taxon>
        <taxon>Pseudonocardiaceae</taxon>
        <taxon>Amycolatopsis</taxon>
    </lineage>
</organism>
<dbReference type="EMBL" id="BNAW01000074">
    <property type="protein sequence ID" value="GHG48694.1"/>
    <property type="molecule type" value="Genomic_DNA"/>
</dbReference>
<protein>
    <submittedName>
        <fullName evidence="2">Uncharacterized protein</fullName>
    </submittedName>
</protein>
<dbReference type="Proteomes" id="UP000649955">
    <property type="component" value="Unassembled WGS sequence"/>
</dbReference>
<accession>A0ABQ3KRU5</accession>
<feature type="compositionally biased region" description="Polar residues" evidence="1">
    <location>
        <begin position="119"/>
        <end position="129"/>
    </location>
</feature>
<evidence type="ECO:0000313" key="2">
    <source>
        <dbReference type="EMBL" id="GHG48694.1"/>
    </source>
</evidence>
<feature type="compositionally biased region" description="Polar residues" evidence="1">
    <location>
        <begin position="20"/>
        <end position="37"/>
    </location>
</feature>
<feature type="compositionally biased region" description="Low complexity" evidence="1">
    <location>
        <begin position="144"/>
        <end position="155"/>
    </location>
</feature>
<feature type="compositionally biased region" description="Gly residues" evidence="1">
    <location>
        <begin position="60"/>
        <end position="69"/>
    </location>
</feature>
<evidence type="ECO:0000256" key="1">
    <source>
        <dbReference type="SAM" id="MobiDB-lite"/>
    </source>
</evidence>
<name>A0ABQ3KRU5_9PSEU</name>